<dbReference type="InterPro" id="IPR000792">
    <property type="entry name" value="Tscrpt_reg_LuxR_C"/>
</dbReference>
<comment type="caution">
    <text evidence="4">The sequence shown here is derived from an EMBL/GenBank/DDBJ whole genome shotgun (WGS) entry which is preliminary data.</text>
</comment>
<dbReference type="Gene3D" id="1.10.10.10">
    <property type="entry name" value="Winged helix-like DNA-binding domain superfamily/Winged helix DNA-binding domain"/>
    <property type="match status" value="1"/>
</dbReference>
<feature type="compositionally biased region" description="Low complexity" evidence="1">
    <location>
        <begin position="113"/>
        <end position="123"/>
    </location>
</feature>
<dbReference type="Pfam" id="PF00196">
    <property type="entry name" value="GerE"/>
    <property type="match status" value="1"/>
</dbReference>
<dbReference type="InterPro" id="IPR036388">
    <property type="entry name" value="WH-like_DNA-bd_sf"/>
</dbReference>
<keyword evidence="2" id="KW-0472">Membrane</keyword>
<sequence>MNACVQIHGDEVIGYTGQNLTDRELFVLVKTAEGFPTPVIAEELSLDDAGMRQVERNILSKLGAKNKAHMITRGFTLGVLVPQALCLMLCVIAVLEVDNDFNRQRSQRRSRTLTETSRSVRTSPASAGGPPSRQSLYV</sequence>
<dbReference type="SUPFAM" id="SSF46894">
    <property type="entry name" value="C-terminal effector domain of the bipartite response regulators"/>
    <property type="match status" value="1"/>
</dbReference>
<dbReference type="Proteomes" id="UP001320513">
    <property type="component" value="Unassembled WGS sequence"/>
</dbReference>
<dbReference type="SMART" id="SM00421">
    <property type="entry name" value="HTH_LUXR"/>
    <property type="match status" value="1"/>
</dbReference>
<keyword evidence="2" id="KW-0812">Transmembrane</keyword>
<accession>A0ABS9ZQH0</accession>
<evidence type="ECO:0000259" key="3">
    <source>
        <dbReference type="SMART" id="SM00421"/>
    </source>
</evidence>
<evidence type="ECO:0000313" key="5">
    <source>
        <dbReference type="Proteomes" id="UP001320513"/>
    </source>
</evidence>
<dbReference type="EMBL" id="LOHG01000024">
    <property type="protein sequence ID" value="MCI8212556.1"/>
    <property type="molecule type" value="Genomic_DNA"/>
</dbReference>
<evidence type="ECO:0000256" key="1">
    <source>
        <dbReference type="SAM" id="MobiDB-lite"/>
    </source>
</evidence>
<feature type="domain" description="HTH luxR-type" evidence="3">
    <location>
        <begin position="17"/>
        <end position="74"/>
    </location>
</feature>
<proteinExistence type="predicted"/>
<feature type="transmembrane region" description="Helical" evidence="2">
    <location>
        <begin position="75"/>
        <end position="95"/>
    </location>
</feature>
<keyword evidence="2" id="KW-1133">Transmembrane helix</keyword>
<feature type="region of interest" description="Disordered" evidence="1">
    <location>
        <begin position="103"/>
        <end position="138"/>
    </location>
</feature>
<name>A0ABS9ZQH0_9PSED</name>
<evidence type="ECO:0000256" key="2">
    <source>
        <dbReference type="SAM" id="Phobius"/>
    </source>
</evidence>
<keyword evidence="5" id="KW-1185">Reference proteome</keyword>
<organism evidence="4 5">
    <name type="scientific">Pseudomonas maioricensis</name>
    <dbReference type="NCBI Taxonomy" id="1766623"/>
    <lineage>
        <taxon>Bacteria</taxon>
        <taxon>Pseudomonadati</taxon>
        <taxon>Pseudomonadota</taxon>
        <taxon>Gammaproteobacteria</taxon>
        <taxon>Pseudomonadales</taxon>
        <taxon>Pseudomonadaceae</taxon>
        <taxon>Pseudomonas</taxon>
    </lineage>
</organism>
<protein>
    <recommendedName>
        <fullName evidence="3">HTH luxR-type domain-containing protein</fullName>
    </recommendedName>
</protein>
<dbReference type="RefSeq" id="WP_243248654.1">
    <property type="nucleotide sequence ID" value="NZ_LOHG01000024.1"/>
</dbReference>
<dbReference type="InterPro" id="IPR016032">
    <property type="entry name" value="Sig_transdc_resp-reg_C-effctor"/>
</dbReference>
<evidence type="ECO:0000313" key="4">
    <source>
        <dbReference type="EMBL" id="MCI8212556.1"/>
    </source>
</evidence>
<gene>
    <name evidence="4" type="ORF">AUC61_23785</name>
</gene>
<reference evidence="4 5" key="1">
    <citation type="submission" date="2015-12" db="EMBL/GenBank/DDBJ databases">
        <title>Phylogenomics in the description of a new species in the Pseudomonas syringae group.</title>
        <authorList>
            <person name="Busquets A."/>
            <person name="Gomila M."/>
            <person name="Beiki F."/>
            <person name="Rahimian H."/>
            <person name="Mulet M."/>
            <person name="Sanchez D."/>
            <person name="Garcia-Valdes E."/>
            <person name="Lalucat J."/>
        </authorList>
    </citation>
    <scope>NUCLEOTIDE SEQUENCE [LARGE SCALE GENOMIC DNA]</scope>
    <source>
        <strain evidence="4 5">S25</strain>
    </source>
</reference>